<accession>A0A081EWH2</accession>
<evidence type="ECO:0000256" key="3">
    <source>
        <dbReference type="ARBA" id="ARBA00022741"/>
    </source>
</evidence>
<feature type="domain" description="AAA+ ATPase" evidence="5">
    <location>
        <begin position="39"/>
        <end position="177"/>
    </location>
</feature>
<evidence type="ECO:0000256" key="1">
    <source>
        <dbReference type="ARBA" id="ARBA00006184"/>
    </source>
</evidence>
<dbReference type="SUPFAM" id="SSF52540">
    <property type="entry name" value="P-loop containing nucleoside triphosphate hydrolases"/>
    <property type="match status" value="1"/>
</dbReference>
<evidence type="ECO:0000259" key="5">
    <source>
        <dbReference type="SMART" id="SM00382"/>
    </source>
</evidence>
<dbReference type="SMART" id="SM00382">
    <property type="entry name" value="AAA"/>
    <property type="match status" value="1"/>
</dbReference>
<keyword evidence="7" id="KW-1185">Reference proteome</keyword>
<dbReference type="InterPro" id="IPR014277">
    <property type="entry name" value="Orc1/Cdc6_arc"/>
</dbReference>
<dbReference type="EMBL" id="JNFH02000010">
    <property type="protein sequence ID" value="KDS91760.2"/>
    <property type="molecule type" value="Genomic_DNA"/>
</dbReference>
<dbReference type="GO" id="GO:0016887">
    <property type="term" value="F:ATP hydrolysis activity"/>
    <property type="evidence" value="ECO:0007669"/>
    <property type="project" value="InterPro"/>
</dbReference>
<dbReference type="InterPro" id="IPR055237">
    <property type="entry name" value="Cdc6_lid"/>
</dbReference>
<proteinExistence type="inferred from homology"/>
<evidence type="ECO:0000313" key="7">
    <source>
        <dbReference type="Proteomes" id="UP000053331"/>
    </source>
</evidence>
<dbReference type="InterPro" id="IPR027417">
    <property type="entry name" value="P-loop_NTPase"/>
</dbReference>
<evidence type="ECO:0000313" key="6">
    <source>
        <dbReference type="EMBL" id="KDS91760.2"/>
    </source>
</evidence>
<dbReference type="Gene3D" id="1.10.8.60">
    <property type="match status" value="1"/>
</dbReference>
<reference evidence="6 7" key="1">
    <citation type="journal article" date="2015" name="Genome Announc.">
        <title>Draft genome sequence of a Halorubrum H3 strain isolated from the burlinskoye salt lake (Altai Krai, Russia).</title>
        <authorList>
            <person name="Rozanov A.S."/>
            <person name="Bryanskaya A.V."/>
            <person name="Malup T.K."/>
            <person name="Kotenko A.V."/>
            <person name="Peltek S.E."/>
        </authorList>
    </citation>
    <scope>NUCLEOTIDE SEQUENCE [LARGE SCALE GENOMIC DNA]</scope>
    <source>
        <strain evidence="6 7">H3</strain>
    </source>
</reference>
<dbReference type="AlphaFoldDB" id="A0A081EWH2"/>
<dbReference type="RefSeq" id="WP_080509909.1">
    <property type="nucleotide sequence ID" value="NZ_JNFH02000010.1"/>
</dbReference>
<gene>
    <name evidence="6" type="ORF">FK85_19280</name>
</gene>
<evidence type="ECO:0000256" key="2">
    <source>
        <dbReference type="ARBA" id="ARBA00022705"/>
    </source>
</evidence>
<keyword evidence="3" id="KW-0547">Nucleotide-binding</keyword>
<sequence>MIRDGEVFEDDHLPDPIVGRNRHMNEVTDALAPIEEGFRAENCFLFGPSGVGKTTVAKAAVRELRREVLEVPYAYVNCWRDYTRNAVLDQLARNLVGATVPRSSSTSRLIDLIKSNLHGPGVVILDEVDQLRGTDVLYDLHDIRGLSWIGIANREIDLFADLDDRITSRISVAYRVRFDTYGEDTITEILSRRARDGLGPGAVNEDVLARIARLSEGDARQAITALRVAVRMASQEGLSAIPERLVEDAVTNAEREVRQKTISKLNTHQRALHEVLTEEDGLIQKELYARYEETHDDPVTLRYLRENHLPKLEHYNLVEVEWDKGTKRYSLVGVDHSQSTPGQL</sequence>
<dbReference type="InterPro" id="IPR050311">
    <property type="entry name" value="ORC1/CDC6"/>
</dbReference>
<dbReference type="Proteomes" id="UP000053331">
    <property type="component" value="Unassembled WGS sequence"/>
</dbReference>
<dbReference type="GO" id="GO:0005524">
    <property type="term" value="F:ATP binding"/>
    <property type="evidence" value="ECO:0007669"/>
    <property type="project" value="UniProtKB-KW"/>
</dbReference>
<dbReference type="InterPro" id="IPR003593">
    <property type="entry name" value="AAA+_ATPase"/>
</dbReference>
<dbReference type="Gene3D" id="3.40.50.300">
    <property type="entry name" value="P-loop containing nucleotide triphosphate hydrolases"/>
    <property type="match status" value="1"/>
</dbReference>
<keyword evidence="2" id="KW-0235">DNA replication</keyword>
<dbReference type="CDD" id="cd00009">
    <property type="entry name" value="AAA"/>
    <property type="match status" value="1"/>
</dbReference>
<name>A0A081EWH2_9EURY</name>
<dbReference type="PANTHER" id="PTHR10763">
    <property type="entry name" value="CELL DIVISION CONTROL PROTEIN 6-RELATED"/>
    <property type="match status" value="1"/>
</dbReference>
<comment type="similarity">
    <text evidence="1">Belongs to the CDC6/cdc18 family.</text>
</comment>
<dbReference type="GO" id="GO:0006260">
    <property type="term" value="P:DNA replication"/>
    <property type="evidence" value="ECO:0007669"/>
    <property type="project" value="UniProtKB-KW"/>
</dbReference>
<dbReference type="PANTHER" id="PTHR10763:SF22">
    <property type="entry name" value="ORC1-TYPE DNA REPLICATION PROTEIN"/>
    <property type="match status" value="1"/>
</dbReference>
<comment type="caution">
    <text evidence="6">The sequence shown here is derived from an EMBL/GenBank/DDBJ whole genome shotgun (WGS) entry which is preliminary data.</text>
</comment>
<dbReference type="InterPro" id="IPR049945">
    <property type="entry name" value="AAA_22"/>
</dbReference>
<dbReference type="CDD" id="cd18139">
    <property type="entry name" value="HLD_clamp_RarA"/>
    <property type="match status" value="1"/>
</dbReference>
<protein>
    <submittedName>
        <fullName evidence="6">ATPase AAA</fullName>
    </submittedName>
</protein>
<dbReference type="Pfam" id="PF13401">
    <property type="entry name" value="AAA_22"/>
    <property type="match status" value="1"/>
</dbReference>
<evidence type="ECO:0000256" key="4">
    <source>
        <dbReference type="ARBA" id="ARBA00022840"/>
    </source>
</evidence>
<keyword evidence="4" id="KW-0067">ATP-binding</keyword>
<dbReference type="NCBIfam" id="TIGR02928">
    <property type="entry name" value="orc1/cdc6 family replication initiation protein"/>
    <property type="match status" value="1"/>
</dbReference>
<dbReference type="Pfam" id="PF22703">
    <property type="entry name" value="Cdc6_lid"/>
    <property type="match status" value="1"/>
</dbReference>
<dbReference type="OrthoDB" id="270161at2157"/>
<organism evidence="6 7">
    <name type="scientific">Halorubrum saccharovorum</name>
    <dbReference type="NCBI Taxonomy" id="2248"/>
    <lineage>
        <taxon>Archaea</taxon>
        <taxon>Methanobacteriati</taxon>
        <taxon>Methanobacteriota</taxon>
        <taxon>Stenosarchaea group</taxon>
        <taxon>Halobacteria</taxon>
        <taxon>Halobacteriales</taxon>
        <taxon>Haloferacaceae</taxon>
        <taxon>Halorubrum</taxon>
    </lineage>
</organism>